<evidence type="ECO:0000256" key="3">
    <source>
        <dbReference type="ARBA" id="ARBA00022553"/>
    </source>
</evidence>
<reference evidence="7" key="1">
    <citation type="journal article" date="2022" name="Front. Microbiol.">
        <title>Genome-based taxonomic rearrangement of Oceanobacter-related bacteria including the description of Thalassolituus hydrocarbonoclasticus sp. nov. and Thalassolituus pacificus sp. nov. and emended description of the genus Thalassolituus.</title>
        <authorList>
            <person name="Dong C."/>
            <person name="Wei L."/>
            <person name="Wang J."/>
            <person name="Lai Q."/>
            <person name="Huang Z."/>
            <person name="Shao Z."/>
        </authorList>
    </citation>
    <scope>NUCLEOTIDE SEQUENCE</scope>
    <source>
        <strain evidence="7">59MF3M-4</strain>
    </source>
</reference>
<proteinExistence type="predicted"/>
<dbReference type="Pfam" id="PF02518">
    <property type="entry name" value="HATPase_c"/>
    <property type="match status" value="1"/>
</dbReference>
<keyword evidence="5" id="KW-0472">Membrane</keyword>
<dbReference type="Gene3D" id="3.30.565.10">
    <property type="entry name" value="Histidine kinase-like ATPase, C-terminal domain"/>
    <property type="match status" value="1"/>
</dbReference>
<keyword evidence="3" id="KW-0597">Phosphoprotein</keyword>
<dbReference type="Proteomes" id="UP001147830">
    <property type="component" value="Unassembled WGS sequence"/>
</dbReference>
<dbReference type="GO" id="GO:0005524">
    <property type="term" value="F:ATP binding"/>
    <property type="evidence" value="ECO:0007669"/>
    <property type="project" value="UniProtKB-KW"/>
</dbReference>
<dbReference type="InterPro" id="IPR004358">
    <property type="entry name" value="Sig_transdc_His_kin-like_C"/>
</dbReference>
<dbReference type="InterPro" id="IPR003661">
    <property type="entry name" value="HisK_dim/P_dom"/>
</dbReference>
<dbReference type="Gene3D" id="1.10.287.130">
    <property type="match status" value="1"/>
</dbReference>
<protein>
    <recommendedName>
        <fullName evidence="2">histidine kinase</fullName>
        <ecNumber evidence="2">2.7.13.3</ecNumber>
    </recommendedName>
</protein>
<dbReference type="PRINTS" id="PR00344">
    <property type="entry name" value="BCTRLSENSOR"/>
</dbReference>
<organism evidence="7 8">
    <name type="scientific">Thalassolituus pacificus</name>
    <dbReference type="NCBI Taxonomy" id="2975440"/>
    <lineage>
        <taxon>Bacteria</taxon>
        <taxon>Pseudomonadati</taxon>
        <taxon>Pseudomonadota</taxon>
        <taxon>Gammaproteobacteria</taxon>
        <taxon>Oceanospirillales</taxon>
        <taxon>Oceanospirillaceae</taxon>
        <taxon>Thalassolituus</taxon>
    </lineage>
</organism>
<keyword evidence="4" id="KW-0175">Coiled coil</keyword>
<gene>
    <name evidence="7" type="ORF">NYR02_10385</name>
</gene>
<dbReference type="EMBL" id="JAOANI010000017">
    <property type="protein sequence ID" value="MCT7359430.1"/>
    <property type="molecule type" value="Genomic_DNA"/>
</dbReference>
<keyword evidence="5" id="KW-1133">Transmembrane helix</keyword>
<evidence type="ECO:0000256" key="1">
    <source>
        <dbReference type="ARBA" id="ARBA00000085"/>
    </source>
</evidence>
<dbReference type="GO" id="GO:0000155">
    <property type="term" value="F:phosphorelay sensor kinase activity"/>
    <property type="evidence" value="ECO:0007669"/>
    <property type="project" value="InterPro"/>
</dbReference>
<keyword evidence="7" id="KW-0067">ATP-binding</keyword>
<keyword evidence="5" id="KW-0812">Transmembrane</keyword>
<name>A0A9X2WFM2_9GAMM</name>
<evidence type="ECO:0000259" key="6">
    <source>
        <dbReference type="PROSITE" id="PS50109"/>
    </source>
</evidence>
<reference evidence="7" key="2">
    <citation type="submission" date="2022-08" db="EMBL/GenBank/DDBJ databases">
        <authorList>
            <person name="Dong C."/>
        </authorList>
    </citation>
    <scope>NUCLEOTIDE SEQUENCE</scope>
    <source>
        <strain evidence="7">59MF3M-4</strain>
    </source>
</reference>
<dbReference type="AlphaFoldDB" id="A0A9X2WFM2"/>
<dbReference type="CDD" id="cd00082">
    <property type="entry name" value="HisKA"/>
    <property type="match status" value="1"/>
</dbReference>
<feature type="domain" description="Histidine kinase" evidence="6">
    <location>
        <begin position="456"/>
        <end position="689"/>
    </location>
</feature>
<dbReference type="CDD" id="cd12913">
    <property type="entry name" value="PDC1_MCP_like"/>
    <property type="match status" value="1"/>
</dbReference>
<dbReference type="Gene3D" id="3.30.450.20">
    <property type="entry name" value="PAS domain"/>
    <property type="match status" value="1"/>
</dbReference>
<feature type="transmembrane region" description="Helical" evidence="5">
    <location>
        <begin position="309"/>
        <end position="331"/>
    </location>
</feature>
<evidence type="ECO:0000256" key="2">
    <source>
        <dbReference type="ARBA" id="ARBA00012438"/>
    </source>
</evidence>
<dbReference type="PANTHER" id="PTHR43065:SF47">
    <property type="match status" value="1"/>
</dbReference>
<dbReference type="PROSITE" id="PS50109">
    <property type="entry name" value="HIS_KIN"/>
    <property type="match status" value="1"/>
</dbReference>
<evidence type="ECO:0000313" key="8">
    <source>
        <dbReference type="Proteomes" id="UP001147830"/>
    </source>
</evidence>
<feature type="coiled-coil region" evidence="4">
    <location>
        <begin position="395"/>
        <end position="447"/>
    </location>
</feature>
<dbReference type="EC" id="2.7.13.3" evidence="2"/>
<keyword evidence="7" id="KW-0547">Nucleotide-binding</keyword>
<dbReference type="Pfam" id="PF22673">
    <property type="entry name" value="MCP-like_PDC_1"/>
    <property type="match status" value="1"/>
</dbReference>
<dbReference type="PANTHER" id="PTHR43065">
    <property type="entry name" value="SENSOR HISTIDINE KINASE"/>
    <property type="match status" value="1"/>
</dbReference>
<keyword evidence="8" id="KW-1185">Reference proteome</keyword>
<accession>A0A9X2WFM2</accession>
<dbReference type="SMART" id="SM00387">
    <property type="entry name" value="HATPase_c"/>
    <property type="match status" value="1"/>
</dbReference>
<dbReference type="InterPro" id="IPR003594">
    <property type="entry name" value="HATPase_dom"/>
</dbReference>
<comment type="caution">
    <text evidence="7">The sequence shown here is derived from an EMBL/GenBank/DDBJ whole genome shotgun (WGS) entry which is preliminary data.</text>
</comment>
<dbReference type="SUPFAM" id="SSF55874">
    <property type="entry name" value="ATPase domain of HSP90 chaperone/DNA topoisomerase II/histidine kinase"/>
    <property type="match status" value="1"/>
</dbReference>
<evidence type="ECO:0000256" key="4">
    <source>
        <dbReference type="SAM" id="Coils"/>
    </source>
</evidence>
<dbReference type="InterPro" id="IPR005467">
    <property type="entry name" value="His_kinase_dom"/>
</dbReference>
<dbReference type="RefSeq" id="WP_260976303.1">
    <property type="nucleotide sequence ID" value="NZ_JAOANI010000017.1"/>
</dbReference>
<evidence type="ECO:0000313" key="7">
    <source>
        <dbReference type="EMBL" id="MCT7359430.1"/>
    </source>
</evidence>
<comment type="catalytic activity">
    <reaction evidence="1">
        <text>ATP + protein L-histidine = ADP + protein N-phospho-L-histidine.</text>
        <dbReference type="EC" id="2.7.13.3"/>
    </reaction>
</comment>
<dbReference type="InterPro" id="IPR036890">
    <property type="entry name" value="HATPase_C_sf"/>
</dbReference>
<sequence length="693" mass="78827">MNIKNRILLCVIILQIAGFTALLLHYNSRASDSVLEFNRQQIMAAVTASVQRLDATAAQMERTALGLARNGEHHQQQHHRHNAEQIRTALLQLLVRTFQSFDQALGGGIWYEPYIIDKDVRYFGPYAYHNGDDVVPTWALSNERYDYLNQPWYSLAIPADWPRQNPRSSDLYWTPPYIDNAGTEALIMTVDALMYDNQQRLIGIATVDWEIEQLRQQIRELRLTPGTRPFLLHQASGRYLVGPENNSEVNTPVSNYHLLTLKTNHANDLQETSDEYLFAARSQTGLVLGVRIPHADLALAVQQRLADGMTINIGIAVLFVSIMALVLEILFRPFQQILNRLQSTVDYNREASQPSFRPLQYEADNEFTPIVRVFNTLVTQVDQFTRRLSDTNSQLLTEQQRVEELNTTLESKVEERTRELEQKNAEVNESLRKLKLTQQQLVNLEKHAALGEVVAGLAHEINTPLGISVTAVSALEDQLKEISQLFRAGHLDKASFDDFIQFSEEGVQITADNLRRAADLVARFKQVAVDQSSEQRRDFELGDYLQSIIVSLRPNYKYRPIDVCVECPKRIFISGYPGAVAQIFTNLMMNSLTHAFDDDRPERGQIRIEVQQLDQQVEVIFSDNGRGMDEDTLKQLFDPFFTTKRNQGGSGIGAYIIQDLVSHQLHGSLEVSSAPGQGTRFVIRFPLTRQMQD</sequence>
<evidence type="ECO:0000256" key="5">
    <source>
        <dbReference type="SAM" id="Phobius"/>
    </source>
</evidence>